<protein>
    <submittedName>
        <fullName evidence="3">Uncharacterized protein</fullName>
    </submittedName>
</protein>
<proteinExistence type="predicted"/>
<evidence type="ECO:0000256" key="2">
    <source>
        <dbReference type="SAM" id="Phobius"/>
    </source>
</evidence>
<dbReference type="RefSeq" id="WP_140231474.1">
    <property type="nucleotide sequence ID" value="NZ_BAAAEV010000002.1"/>
</dbReference>
<comment type="caution">
    <text evidence="3">The sequence shown here is derived from an EMBL/GenBank/DDBJ whole genome shotgun (WGS) entry which is preliminary data.</text>
</comment>
<evidence type="ECO:0000256" key="1">
    <source>
        <dbReference type="SAM" id="MobiDB-lite"/>
    </source>
</evidence>
<reference evidence="3 4" key="1">
    <citation type="submission" date="2020-03" db="EMBL/GenBank/DDBJ databases">
        <title>Genomic Encyclopedia of Type Strains, Phase IV (KMG-IV): sequencing the most valuable type-strain genomes for metagenomic binning, comparative biology and taxonomic classification.</title>
        <authorList>
            <person name="Goeker M."/>
        </authorList>
    </citation>
    <scope>NUCLEOTIDE SEQUENCE [LARGE SCALE GENOMIC DNA]</scope>
    <source>
        <strain evidence="3 4">DSM 22753</strain>
    </source>
</reference>
<keyword evidence="2" id="KW-0472">Membrane</keyword>
<keyword evidence="4" id="KW-1185">Reference proteome</keyword>
<organism evidence="3 4">
    <name type="scientific">Sphingomonas japonica</name>
    <dbReference type="NCBI Taxonomy" id="511662"/>
    <lineage>
        <taxon>Bacteria</taxon>
        <taxon>Pseudomonadati</taxon>
        <taxon>Pseudomonadota</taxon>
        <taxon>Alphaproteobacteria</taxon>
        <taxon>Sphingomonadales</taxon>
        <taxon>Sphingomonadaceae</taxon>
        <taxon>Sphingomonas</taxon>
    </lineage>
</organism>
<evidence type="ECO:0000313" key="4">
    <source>
        <dbReference type="Proteomes" id="UP000788153"/>
    </source>
</evidence>
<evidence type="ECO:0000313" key="3">
    <source>
        <dbReference type="EMBL" id="NIJ23841.1"/>
    </source>
</evidence>
<accession>A0ABX0U2B5</accession>
<dbReference type="EMBL" id="JAASQP010000001">
    <property type="protein sequence ID" value="NIJ23841.1"/>
    <property type="molecule type" value="Genomic_DNA"/>
</dbReference>
<feature type="transmembrane region" description="Helical" evidence="2">
    <location>
        <begin position="84"/>
        <end position="104"/>
    </location>
</feature>
<feature type="region of interest" description="Disordered" evidence="1">
    <location>
        <begin position="45"/>
        <end position="72"/>
    </location>
</feature>
<name>A0ABX0U2B5_9SPHN</name>
<gene>
    <name evidence="3" type="ORF">FHT01_001383</name>
</gene>
<dbReference type="Proteomes" id="UP000788153">
    <property type="component" value="Unassembled WGS sequence"/>
</dbReference>
<sequence length="116" mass="12089">MRAVDWIGRVALLVLSGLATMALLTSIASVSDQAFESAIQPPGAVERAEYPPDTPVAEPSEGRLVGAGPAPASRDDRLAAKLDALIYAILALAGFAAAILLVLLRMTVHLSRIASR</sequence>
<keyword evidence="2" id="KW-1133">Transmembrane helix</keyword>
<keyword evidence="2" id="KW-0812">Transmembrane</keyword>